<dbReference type="PROSITE" id="PS00061">
    <property type="entry name" value="ADH_SHORT"/>
    <property type="match status" value="1"/>
</dbReference>
<dbReference type="HOGENOM" id="CLU_010194_2_10_0"/>
<dbReference type="KEGG" id="mhd:Marky_0534"/>
<reference evidence="4 5" key="1">
    <citation type="journal article" date="2012" name="Stand. Genomic Sci.">
        <title>Complete genome sequence of the aerobic, heterotroph Marinithermus hydrothermalis type strain (T1(T)) from a deep-sea hydrothermal vent chimney.</title>
        <authorList>
            <person name="Copeland A."/>
            <person name="Gu W."/>
            <person name="Yasawong M."/>
            <person name="Lapidus A."/>
            <person name="Lucas S."/>
            <person name="Deshpande S."/>
            <person name="Pagani I."/>
            <person name="Tapia R."/>
            <person name="Cheng J.F."/>
            <person name="Goodwin L.A."/>
            <person name="Pitluck S."/>
            <person name="Liolios K."/>
            <person name="Ivanova N."/>
            <person name="Mavromatis K."/>
            <person name="Mikhailova N."/>
            <person name="Pati A."/>
            <person name="Chen A."/>
            <person name="Palaniappan K."/>
            <person name="Land M."/>
            <person name="Pan C."/>
            <person name="Brambilla E.M."/>
            <person name="Rohde M."/>
            <person name="Tindall B.J."/>
            <person name="Sikorski J."/>
            <person name="Goker M."/>
            <person name="Detter J.C."/>
            <person name="Bristow J."/>
            <person name="Eisen J.A."/>
            <person name="Markowitz V."/>
            <person name="Hugenholtz P."/>
            <person name="Kyrpides N.C."/>
            <person name="Klenk H.P."/>
            <person name="Woyke T."/>
        </authorList>
    </citation>
    <scope>NUCLEOTIDE SEQUENCE [LARGE SCALE GENOMIC DNA]</scope>
    <source>
        <strain evidence="5">DSM 14884 / JCM 11576 / T1</strain>
    </source>
</reference>
<keyword evidence="5" id="KW-1185">Reference proteome</keyword>
<dbReference type="GO" id="GO:0016020">
    <property type="term" value="C:membrane"/>
    <property type="evidence" value="ECO:0007669"/>
    <property type="project" value="TreeGrafter"/>
</dbReference>
<evidence type="ECO:0000256" key="3">
    <source>
        <dbReference type="RuleBase" id="RU000363"/>
    </source>
</evidence>
<organism evidence="4 5">
    <name type="scientific">Marinithermus hydrothermalis (strain DSM 14884 / JCM 11576 / T1)</name>
    <dbReference type="NCBI Taxonomy" id="869210"/>
    <lineage>
        <taxon>Bacteria</taxon>
        <taxon>Thermotogati</taxon>
        <taxon>Deinococcota</taxon>
        <taxon>Deinococci</taxon>
        <taxon>Thermales</taxon>
        <taxon>Thermaceae</taxon>
        <taxon>Marinithermus</taxon>
    </lineage>
</organism>
<dbReference type="PANTHER" id="PTHR44196:SF1">
    <property type="entry name" value="DEHYDROGENASE_REDUCTASE SDR FAMILY MEMBER 7B"/>
    <property type="match status" value="1"/>
</dbReference>
<dbReference type="InterPro" id="IPR036291">
    <property type="entry name" value="NAD(P)-bd_dom_sf"/>
</dbReference>
<dbReference type="AlphaFoldDB" id="F2NNR2"/>
<keyword evidence="2" id="KW-0560">Oxidoreductase</keyword>
<dbReference type="SUPFAM" id="SSF51735">
    <property type="entry name" value="NAD(P)-binding Rossmann-fold domains"/>
    <property type="match status" value="1"/>
</dbReference>
<comment type="similarity">
    <text evidence="1 3">Belongs to the short-chain dehydrogenases/reductases (SDR) family.</text>
</comment>
<protein>
    <submittedName>
        <fullName evidence="4">Short-chain dehydrogenase/reductase SDR</fullName>
    </submittedName>
</protein>
<dbReference type="GO" id="GO:0016491">
    <property type="term" value="F:oxidoreductase activity"/>
    <property type="evidence" value="ECO:0007669"/>
    <property type="project" value="UniProtKB-KW"/>
</dbReference>
<dbReference type="PRINTS" id="PR00080">
    <property type="entry name" value="SDRFAMILY"/>
</dbReference>
<dbReference type="PRINTS" id="PR00081">
    <property type="entry name" value="GDHRDH"/>
</dbReference>
<dbReference type="CDD" id="cd05233">
    <property type="entry name" value="SDR_c"/>
    <property type="match status" value="1"/>
</dbReference>
<gene>
    <name evidence="4" type="ordered locus">Marky_0534</name>
</gene>
<dbReference type="STRING" id="869210.Marky_0534"/>
<evidence type="ECO:0000256" key="2">
    <source>
        <dbReference type="ARBA" id="ARBA00023002"/>
    </source>
</evidence>
<dbReference type="PANTHER" id="PTHR44196">
    <property type="entry name" value="DEHYDROGENASE/REDUCTASE SDR FAMILY MEMBER 7B"/>
    <property type="match status" value="1"/>
</dbReference>
<accession>F2NNR2</accession>
<sequence length="233" mass="24834">MPNPKVAVVTGASRGLGAAFARVLAEEGYALALGARTLSDLERVAASLDAPSLTHPLDVTVPGSVDAFREVTLARFGRVDALIVNAGIGLFKPLEAFTPQEFEQLFAVNVTGAWLTVRAFLEPLKAARGLVVMVSSDVSTRVFPTGGPYCATKFALRALARTLQLEHPELRVLELRPGATDTYFAGSEEGASGKEAYLKAATVAEALRFALRLPQDARLEELALRPAALEPVY</sequence>
<dbReference type="Proteomes" id="UP000007030">
    <property type="component" value="Chromosome"/>
</dbReference>
<name>F2NNR2_MARHT</name>
<evidence type="ECO:0000313" key="5">
    <source>
        <dbReference type="Proteomes" id="UP000007030"/>
    </source>
</evidence>
<dbReference type="Pfam" id="PF00106">
    <property type="entry name" value="adh_short"/>
    <property type="match status" value="1"/>
</dbReference>
<dbReference type="eggNOG" id="COG4221">
    <property type="taxonomic scope" value="Bacteria"/>
</dbReference>
<proteinExistence type="inferred from homology"/>
<dbReference type="Gene3D" id="3.40.50.720">
    <property type="entry name" value="NAD(P)-binding Rossmann-like Domain"/>
    <property type="match status" value="1"/>
</dbReference>
<dbReference type="InterPro" id="IPR002347">
    <property type="entry name" value="SDR_fam"/>
</dbReference>
<dbReference type="OrthoDB" id="9803333at2"/>
<dbReference type="InterPro" id="IPR020904">
    <property type="entry name" value="Sc_DH/Rdtase_CS"/>
</dbReference>
<dbReference type="EMBL" id="CP002630">
    <property type="protein sequence ID" value="AEB11286.1"/>
    <property type="molecule type" value="Genomic_DNA"/>
</dbReference>
<evidence type="ECO:0000313" key="4">
    <source>
        <dbReference type="EMBL" id="AEB11286.1"/>
    </source>
</evidence>
<evidence type="ECO:0000256" key="1">
    <source>
        <dbReference type="ARBA" id="ARBA00006484"/>
    </source>
</evidence>
<dbReference type="RefSeq" id="WP_013703339.1">
    <property type="nucleotide sequence ID" value="NC_015387.1"/>
</dbReference>